<dbReference type="GeneID" id="80907615"/>
<keyword evidence="2" id="KW-0808">Transferase</keyword>
<evidence type="ECO:0000256" key="2">
    <source>
        <dbReference type="ARBA" id="ARBA00022679"/>
    </source>
</evidence>
<dbReference type="GO" id="GO:0008171">
    <property type="term" value="F:O-methyltransferase activity"/>
    <property type="evidence" value="ECO:0007669"/>
    <property type="project" value="InterPro"/>
</dbReference>
<dbReference type="PANTHER" id="PTHR43712">
    <property type="entry name" value="PUTATIVE (AFU_ORTHOLOGUE AFUA_4G14580)-RELATED"/>
    <property type="match status" value="1"/>
</dbReference>
<dbReference type="AlphaFoldDB" id="A0A9W8XRH3"/>
<dbReference type="RefSeq" id="XP_056073184.1">
    <property type="nucleotide sequence ID" value="XM_056212876.1"/>
</dbReference>
<evidence type="ECO:0000313" key="5">
    <source>
        <dbReference type="EMBL" id="KAJ4356058.1"/>
    </source>
</evidence>
<reference evidence="5" key="1">
    <citation type="submission" date="2022-10" db="EMBL/GenBank/DDBJ databases">
        <title>Tapping the CABI collections for fungal endophytes: first genome assemblies for Collariella, Neodidymelliopsis, Ascochyta clinopodiicola, Didymella pomorum, Didymosphaeria variabile, Neocosmospora piperis and Neocucurbitaria cava.</title>
        <authorList>
            <person name="Hill R."/>
        </authorList>
    </citation>
    <scope>NUCLEOTIDE SEQUENCE</scope>
    <source>
        <strain evidence="5">IMI 356815</strain>
    </source>
</reference>
<dbReference type="PROSITE" id="PS51683">
    <property type="entry name" value="SAM_OMT_II"/>
    <property type="match status" value="1"/>
</dbReference>
<dbReference type="OrthoDB" id="1606438at2759"/>
<comment type="caution">
    <text evidence="5">The sequence shown here is derived from an EMBL/GenBank/DDBJ whole genome shotgun (WGS) entry which is preliminary data.</text>
</comment>
<dbReference type="InterPro" id="IPR016461">
    <property type="entry name" value="COMT-like"/>
</dbReference>
<feature type="domain" description="O-methyltransferase C-terminal" evidence="4">
    <location>
        <begin position="262"/>
        <end position="423"/>
    </location>
</feature>
<dbReference type="InterPro" id="IPR029063">
    <property type="entry name" value="SAM-dependent_MTases_sf"/>
</dbReference>
<dbReference type="InterPro" id="IPR001077">
    <property type="entry name" value="COMT_C"/>
</dbReference>
<evidence type="ECO:0000256" key="1">
    <source>
        <dbReference type="ARBA" id="ARBA00022603"/>
    </source>
</evidence>
<dbReference type="Proteomes" id="UP001140513">
    <property type="component" value="Unassembled WGS sequence"/>
</dbReference>
<keyword evidence="3" id="KW-0949">S-adenosyl-L-methionine</keyword>
<dbReference type="GO" id="GO:0032259">
    <property type="term" value="P:methylation"/>
    <property type="evidence" value="ECO:0007669"/>
    <property type="project" value="UniProtKB-KW"/>
</dbReference>
<keyword evidence="1" id="KW-0489">Methyltransferase</keyword>
<accession>A0A9W8XRH3</accession>
<protein>
    <recommendedName>
        <fullName evidence="4">O-methyltransferase C-terminal domain-containing protein</fullName>
    </recommendedName>
</protein>
<dbReference type="Pfam" id="PF00891">
    <property type="entry name" value="Methyltransf_2"/>
    <property type="match status" value="1"/>
</dbReference>
<evidence type="ECO:0000313" key="6">
    <source>
        <dbReference type="Proteomes" id="UP001140513"/>
    </source>
</evidence>
<name>A0A9W8XRH3_9PLEO</name>
<dbReference type="Gene3D" id="3.40.50.150">
    <property type="entry name" value="Vaccinia Virus protein VP39"/>
    <property type="match status" value="1"/>
</dbReference>
<dbReference type="SUPFAM" id="SSF53335">
    <property type="entry name" value="S-adenosyl-L-methionine-dependent methyltransferases"/>
    <property type="match status" value="1"/>
</dbReference>
<proteinExistence type="predicted"/>
<evidence type="ECO:0000259" key="4">
    <source>
        <dbReference type="Pfam" id="PF00891"/>
    </source>
</evidence>
<dbReference type="PANTHER" id="PTHR43712:SF12">
    <property type="entry name" value="STERIGMATOCYSTIN 8-O-METHYLTRANSFERASE"/>
    <property type="match status" value="1"/>
</dbReference>
<keyword evidence="6" id="KW-1185">Reference proteome</keyword>
<gene>
    <name evidence="5" type="ORF">N0V89_004085</name>
</gene>
<sequence>MASSNLKPTLSELGARVKELSETLERLLRESEVEAPTLAADSPLNIAKFTPEIFTTKQALQDALNDLSIVSQGPSESVFNYAHNAVPDMACLNILNRFNFWSAIPLDGSASMASIAEHVKLPEEAVQRVIEHAATIRFFTYADPAHPSTSPIQHTSRSAALARLPGLRALVSGCIENVGPSMLVMPEALEKFALGKKELPTDMSKTAFKLAHSGGQVFGDYTDSWQLLENDGEGEKKGWRQRTFIEWMAYIKDIFGTVDLLLGATDWEKEGKAHVVDIGGSGGHDAFALASAHPNLTITVEDLHECGPIFSTQVPSTLSTRVTFREHNFFDPQTVSADIYLLKLILHDWPDAESIKILQQLRPALKSGAKILFIDYMGKQGEIDPNLPRSITQFGTSTDLRMMALFNARERSLEAWKGIVGKADQRFEIVRVEANPLTYMVVMEVVWRGQ</sequence>
<dbReference type="EMBL" id="JAPEUX010000003">
    <property type="protein sequence ID" value="KAJ4356058.1"/>
    <property type="molecule type" value="Genomic_DNA"/>
</dbReference>
<evidence type="ECO:0000256" key="3">
    <source>
        <dbReference type="ARBA" id="ARBA00022691"/>
    </source>
</evidence>
<organism evidence="5 6">
    <name type="scientific">Didymosphaeria variabile</name>
    <dbReference type="NCBI Taxonomy" id="1932322"/>
    <lineage>
        <taxon>Eukaryota</taxon>
        <taxon>Fungi</taxon>
        <taxon>Dikarya</taxon>
        <taxon>Ascomycota</taxon>
        <taxon>Pezizomycotina</taxon>
        <taxon>Dothideomycetes</taxon>
        <taxon>Pleosporomycetidae</taxon>
        <taxon>Pleosporales</taxon>
        <taxon>Massarineae</taxon>
        <taxon>Didymosphaeriaceae</taxon>
        <taxon>Didymosphaeria</taxon>
    </lineage>
</organism>